<accession>A0A5N5FG50</accession>
<dbReference type="PANTHER" id="PTHR35046">
    <property type="entry name" value="ZINC KNUCKLE (CCHC-TYPE) FAMILY PROTEIN"/>
    <property type="match status" value="1"/>
</dbReference>
<name>A0A5N5FG50_9ROSA</name>
<dbReference type="OrthoDB" id="1935586at2759"/>
<evidence type="ECO:0000313" key="1">
    <source>
        <dbReference type="EMBL" id="KAB2600212.1"/>
    </source>
</evidence>
<protein>
    <submittedName>
        <fullName evidence="1">Uncharacterized protein</fullName>
    </submittedName>
</protein>
<organism evidence="1 2">
    <name type="scientific">Pyrus ussuriensis x Pyrus communis</name>
    <dbReference type="NCBI Taxonomy" id="2448454"/>
    <lineage>
        <taxon>Eukaryota</taxon>
        <taxon>Viridiplantae</taxon>
        <taxon>Streptophyta</taxon>
        <taxon>Embryophyta</taxon>
        <taxon>Tracheophyta</taxon>
        <taxon>Spermatophyta</taxon>
        <taxon>Magnoliopsida</taxon>
        <taxon>eudicotyledons</taxon>
        <taxon>Gunneridae</taxon>
        <taxon>Pentapetalae</taxon>
        <taxon>rosids</taxon>
        <taxon>fabids</taxon>
        <taxon>Rosales</taxon>
        <taxon>Rosaceae</taxon>
        <taxon>Amygdaloideae</taxon>
        <taxon>Maleae</taxon>
        <taxon>Pyrus</taxon>
    </lineage>
</organism>
<reference evidence="2" key="2">
    <citation type="submission" date="2019-10" db="EMBL/GenBank/DDBJ databases">
        <title>A de novo genome assembly of a pear dwarfing rootstock.</title>
        <authorList>
            <person name="Wang F."/>
            <person name="Wang J."/>
            <person name="Li S."/>
            <person name="Zhang Y."/>
            <person name="Fang M."/>
            <person name="Ma L."/>
            <person name="Zhao Y."/>
            <person name="Jiang S."/>
        </authorList>
    </citation>
    <scope>NUCLEOTIDE SEQUENCE [LARGE SCALE GENOMIC DNA]</scope>
</reference>
<dbReference type="EMBL" id="SMOL01000753">
    <property type="protein sequence ID" value="KAB2600212.1"/>
    <property type="molecule type" value="Genomic_DNA"/>
</dbReference>
<proteinExistence type="predicted"/>
<dbReference type="AlphaFoldDB" id="A0A5N5FG50"/>
<dbReference type="PANTHER" id="PTHR35046:SF18">
    <property type="entry name" value="RNA-DIRECTED DNA POLYMERASE"/>
    <property type="match status" value="1"/>
</dbReference>
<evidence type="ECO:0000313" key="2">
    <source>
        <dbReference type="Proteomes" id="UP000327157"/>
    </source>
</evidence>
<sequence>MVHFIACKKTTDASKVAKLFFRDVYRIHGLPSSILPSHIHTSNVFNVKHFIPFKGDSEDIGTANLGANFLQPGKDDTDMMASAFMDHWDKLNA</sequence>
<comment type="caution">
    <text evidence="1">The sequence shown here is derived from an EMBL/GenBank/DDBJ whole genome shotgun (WGS) entry which is preliminary data.</text>
</comment>
<dbReference type="Proteomes" id="UP000327157">
    <property type="component" value="Chromosome 13"/>
</dbReference>
<reference evidence="1 2" key="3">
    <citation type="submission" date="2019-11" db="EMBL/GenBank/DDBJ databases">
        <title>A de novo genome assembly of a pear dwarfing rootstock.</title>
        <authorList>
            <person name="Wang F."/>
            <person name="Wang J."/>
            <person name="Li S."/>
            <person name="Zhang Y."/>
            <person name="Fang M."/>
            <person name="Ma L."/>
            <person name="Zhao Y."/>
            <person name="Jiang S."/>
        </authorList>
    </citation>
    <scope>NUCLEOTIDE SEQUENCE [LARGE SCALE GENOMIC DNA]</scope>
    <source>
        <strain evidence="1">S2</strain>
        <tissue evidence="1">Leaf</tissue>
    </source>
</reference>
<keyword evidence="2" id="KW-1185">Reference proteome</keyword>
<reference evidence="1 2" key="1">
    <citation type="submission" date="2019-09" db="EMBL/GenBank/DDBJ databases">
        <authorList>
            <person name="Ou C."/>
        </authorList>
    </citation>
    <scope>NUCLEOTIDE SEQUENCE [LARGE SCALE GENOMIC DNA]</scope>
    <source>
        <strain evidence="1">S2</strain>
        <tissue evidence="1">Leaf</tissue>
    </source>
</reference>
<gene>
    <name evidence="1" type="ORF">D8674_010483</name>
</gene>